<dbReference type="InterPro" id="IPR044862">
    <property type="entry name" value="Pro_4_hyd_alph_FE2OG_OXY"/>
</dbReference>
<dbReference type="GO" id="GO:0005506">
    <property type="term" value="F:iron ion binding"/>
    <property type="evidence" value="ECO:0007669"/>
    <property type="project" value="InterPro"/>
</dbReference>
<feature type="region of interest" description="Disordered" evidence="4">
    <location>
        <begin position="879"/>
        <end position="948"/>
    </location>
</feature>
<feature type="compositionally biased region" description="Acidic residues" evidence="4">
    <location>
        <begin position="889"/>
        <end position="940"/>
    </location>
</feature>
<gene>
    <name evidence="7" type="primary">Hypp6014</name>
    <name evidence="7" type="ORF">BLAG_LOCUS4378</name>
</gene>
<evidence type="ECO:0000256" key="3">
    <source>
        <dbReference type="ARBA" id="ARBA00023002"/>
    </source>
</evidence>
<proteinExistence type="predicted"/>
<dbReference type="Pfam" id="PF13640">
    <property type="entry name" value="2OG-FeII_Oxy_3"/>
    <property type="match status" value="2"/>
</dbReference>
<dbReference type="Gene3D" id="2.60.120.620">
    <property type="entry name" value="q2cbj1_9rhob like domain"/>
    <property type="match status" value="2"/>
</dbReference>
<dbReference type="PANTHER" id="PTHR35169">
    <property type="entry name" value="FE2OG DIOXYGENASE DOMAIN-CONTAINING PROTEIN"/>
    <property type="match status" value="1"/>
</dbReference>
<evidence type="ECO:0000313" key="8">
    <source>
        <dbReference type="Proteomes" id="UP000838412"/>
    </source>
</evidence>
<dbReference type="OrthoDB" id="200726at2759"/>
<keyword evidence="2" id="KW-0223">Dioxygenase</keyword>
<dbReference type="SMART" id="SM00702">
    <property type="entry name" value="P4Hc"/>
    <property type="match status" value="1"/>
</dbReference>
<protein>
    <submittedName>
        <fullName evidence="7">Hypp6014 protein</fullName>
    </submittedName>
</protein>
<comment type="cofactor">
    <cofactor evidence="1">
        <name>L-ascorbate</name>
        <dbReference type="ChEBI" id="CHEBI:38290"/>
    </cofactor>
</comment>
<keyword evidence="8" id="KW-1185">Reference proteome</keyword>
<feature type="signal peptide" evidence="5">
    <location>
        <begin position="1"/>
        <end position="22"/>
    </location>
</feature>
<evidence type="ECO:0000256" key="4">
    <source>
        <dbReference type="SAM" id="MobiDB-lite"/>
    </source>
</evidence>
<evidence type="ECO:0000256" key="1">
    <source>
        <dbReference type="ARBA" id="ARBA00001961"/>
    </source>
</evidence>
<keyword evidence="5" id="KW-0732">Signal</keyword>
<reference evidence="7" key="1">
    <citation type="submission" date="2022-01" db="EMBL/GenBank/DDBJ databases">
        <authorList>
            <person name="Braso-Vives M."/>
        </authorList>
    </citation>
    <scope>NUCLEOTIDE SEQUENCE</scope>
</reference>
<evidence type="ECO:0000256" key="2">
    <source>
        <dbReference type="ARBA" id="ARBA00022964"/>
    </source>
</evidence>
<organism evidence="7 8">
    <name type="scientific">Branchiostoma lanceolatum</name>
    <name type="common">Common lancelet</name>
    <name type="synonym">Amphioxus lanceolatum</name>
    <dbReference type="NCBI Taxonomy" id="7740"/>
    <lineage>
        <taxon>Eukaryota</taxon>
        <taxon>Metazoa</taxon>
        <taxon>Chordata</taxon>
        <taxon>Cephalochordata</taxon>
        <taxon>Leptocardii</taxon>
        <taxon>Amphioxiformes</taxon>
        <taxon>Branchiostomatidae</taxon>
        <taxon>Branchiostoma</taxon>
    </lineage>
</organism>
<dbReference type="GO" id="GO:0051213">
    <property type="term" value="F:dioxygenase activity"/>
    <property type="evidence" value="ECO:0007669"/>
    <property type="project" value="UniProtKB-KW"/>
</dbReference>
<accession>A0A8J9VHG3</accession>
<dbReference type="GO" id="GO:0031418">
    <property type="term" value="F:L-ascorbic acid binding"/>
    <property type="evidence" value="ECO:0007669"/>
    <property type="project" value="InterPro"/>
</dbReference>
<dbReference type="Proteomes" id="UP000838412">
    <property type="component" value="Chromosome 11"/>
</dbReference>
<evidence type="ECO:0000259" key="6">
    <source>
        <dbReference type="SMART" id="SM00702"/>
    </source>
</evidence>
<evidence type="ECO:0000256" key="5">
    <source>
        <dbReference type="SAM" id="SignalP"/>
    </source>
</evidence>
<feature type="chain" id="PRO_5035480947" evidence="5">
    <location>
        <begin position="23"/>
        <end position="985"/>
    </location>
</feature>
<evidence type="ECO:0000313" key="7">
    <source>
        <dbReference type="EMBL" id="CAH1240408.1"/>
    </source>
</evidence>
<sequence>MANLTKLISLFFWVYIFNIVSSQLDSQVDPGAWPFDNPNTFGTAQGREELEGAQESLLQKAKWTHSTTRDRKVAVLDDILTFKTAVALSNYVGTVGAWRFQNFDPHEGNYTGKKGNNMQWEATFDPAVFRSSRTGRTLTQLVTEMSGGTQGYKLYSATANVVRRLDLIKMYHNAEESEKEFSVSIYLNEVWRKNDYGELYFYDDDEEIFAAVKPKFGRTVVWDSSIDYLSRPPSINFKQGQIILNLAFTTNSSKVENYQKAYDSMVAEREAARKAPFVTTGKPGIPNMDVQKHIIQEFYDSNDMKGVVLDNLFDEEDLSALRTFTIKYGQYYFDDSIDLDSDNVQWIAGFPVESFVKSKMWNITSQVIEHVSGKKGWYPYDISCNLIRNADHTRIHEDCSDHEEEWTFLLYLNPNWTHEYHGETAFFESNDDDTEYIAEVLPKFGRAVIFRGIIPHSARPPSVFFSGARYTFAVKMSVEQATASLEIVTKMFVAMVMNRYTFAVKMSVDQATASVEIVTKMFVAMVMNRYTFAVKMSVEQATASLEIVTKMFVAMVMNRYTFAVKMSVEQATASVEIVTKMFVAMVMNRYTFAVKMSVEQATASVEIVTKMFVAMVMNRYTFAVKMSVEQATASVEIVTKMFVAMVMNRYTFAVKMSVDQATASVEIVTKMFVAMVMNRYTFAVKMSVEQATASLEIVTKMFVAMVMNRYTFTVKMSVEQATARQYTFTVKMSVEQATARQYTFTVKISVDQATASLETVTKVFVAMVMNRYTFAVKMSVDKATASLEIVTKVFVAMVMNRYTFAVKMSVDQATAIRKTFHEESRHDLGLRLRSLKLLEKFKLDDFEEKYKNMIIMMYREQKMIENRLEKKQLGSNMGGFAAFGKGEDEKDGEDDEGDGEDEGDDEEGEEEEHDEDEEMMGEDMELETFDEEDMNEVEEEQDRKLNKLFRAAGNDPQKLQAELDQFMKNFYEAKGQVERELQKWF</sequence>
<feature type="domain" description="Prolyl 4-hydroxylase alpha subunit" evidence="6">
    <location>
        <begin position="304"/>
        <end position="477"/>
    </location>
</feature>
<dbReference type="InterPro" id="IPR006620">
    <property type="entry name" value="Pro_4_hyd_alph"/>
</dbReference>
<keyword evidence="3" id="KW-0560">Oxidoreductase</keyword>
<dbReference type="GO" id="GO:0016705">
    <property type="term" value="F:oxidoreductase activity, acting on paired donors, with incorporation or reduction of molecular oxygen"/>
    <property type="evidence" value="ECO:0007669"/>
    <property type="project" value="InterPro"/>
</dbReference>
<dbReference type="AlphaFoldDB" id="A0A8J9VHG3"/>
<dbReference type="PANTHER" id="PTHR35169:SF3">
    <property type="entry name" value="PROLYL 4-HYDROXYLASE ALPHA SUBUNIT FE(2+) 2OG DIOXYGENASE DOMAIN-CONTAINING PROTEIN"/>
    <property type="match status" value="1"/>
</dbReference>
<name>A0A8J9VHG3_BRALA</name>
<dbReference type="EMBL" id="OV696696">
    <property type="protein sequence ID" value="CAH1240408.1"/>
    <property type="molecule type" value="Genomic_DNA"/>
</dbReference>